<feature type="region of interest" description="Disordered" evidence="1">
    <location>
        <begin position="14"/>
        <end position="39"/>
    </location>
</feature>
<protein>
    <submittedName>
        <fullName evidence="3">Metal-dependent hydrolase</fullName>
    </submittedName>
</protein>
<evidence type="ECO:0000259" key="2">
    <source>
        <dbReference type="Pfam" id="PF01863"/>
    </source>
</evidence>
<feature type="compositionally biased region" description="Low complexity" evidence="1">
    <location>
        <begin position="15"/>
        <end position="28"/>
    </location>
</feature>
<dbReference type="EMBL" id="LT837803">
    <property type="protein sequence ID" value="SMB26405.1"/>
    <property type="molecule type" value="Genomic_DNA"/>
</dbReference>
<dbReference type="Gene3D" id="3.30.2010.10">
    <property type="entry name" value="Metalloproteases ('zincins'), catalytic domain"/>
    <property type="match status" value="1"/>
</dbReference>
<organism evidence="3 4">
    <name type="scientific">Sterolibacterium denitrificans</name>
    <dbReference type="NCBI Taxonomy" id="157592"/>
    <lineage>
        <taxon>Bacteria</taxon>
        <taxon>Pseudomonadati</taxon>
        <taxon>Pseudomonadota</taxon>
        <taxon>Betaproteobacteria</taxon>
        <taxon>Nitrosomonadales</taxon>
        <taxon>Sterolibacteriaceae</taxon>
        <taxon>Sterolibacterium</taxon>
    </lineage>
</organism>
<feature type="domain" description="YgjP-like metallopeptidase" evidence="2">
    <location>
        <begin position="59"/>
        <end position="264"/>
    </location>
</feature>
<dbReference type="InterPro" id="IPR002725">
    <property type="entry name" value="YgjP-like_metallopeptidase"/>
</dbReference>
<keyword evidence="3" id="KW-0378">Hydrolase</keyword>
<dbReference type="InterPro" id="IPR053136">
    <property type="entry name" value="UTP_pyrophosphatase-like"/>
</dbReference>
<evidence type="ECO:0000256" key="1">
    <source>
        <dbReference type="SAM" id="MobiDB-lite"/>
    </source>
</evidence>
<dbReference type="GO" id="GO:0016787">
    <property type="term" value="F:hydrolase activity"/>
    <property type="evidence" value="ECO:0007669"/>
    <property type="project" value="UniProtKB-KW"/>
</dbReference>
<sequence>MSMDFFQQLSLFSVPGRAPDRPATTPAPGQTPPKAPRQRHLHLGNQIVAYTLRQGQGRRRLSMTIDERGLIVGAPARTTLAEIDGFIHAHAAWVLAKLAEYTERHARRHLTIRDGSHIPLLGNDIAVRIAITSGRMRAHWHDEHVLLEVRAEAGCDEHAAMLRRVLQRRALALFAERSAHYARRMGRLPPPLALSNARTRWGSCSLKSGIRINWRLIHLPLELIDYVIVHELAHLVEMNHGARFWELVGSLYPDWQDARDELRQRGGKLPIL</sequence>
<dbReference type="PANTHER" id="PTHR30399">
    <property type="entry name" value="UNCHARACTERIZED PROTEIN YGJP"/>
    <property type="match status" value="1"/>
</dbReference>
<dbReference type="RefSeq" id="WP_154716672.1">
    <property type="nucleotide sequence ID" value="NZ_LT837803.1"/>
</dbReference>
<dbReference type="Pfam" id="PF01863">
    <property type="entry name" value="YgjP-like"/>
    <property type="match status" value="1"/>
</dbReference>
<gene>
    <name evidence="3" type="ORF">SDENCHOL_20134</name>
</gene>
<dbReference type="PANTHER" id="PTHR30399:SF1">
    <property type="entry name" value="UTP PYROPHOSPHATASE"/>
    <property type="match status" value="1"/>
</dbReference>
<evidence type="ECO:0000313" key="4">
    <source>
        <dbReference type="Proteomes" id="UP000242886"/>
    </source>
</evidence>
<dbReference type="CDD" id="cd07344">
    <property type="entry name" value="M48_yhfN_like"/>
    <property type="match status" value="1"/>
</dbReference>
<proteinExistence type="predicted"/>
<dbReference type="AlphaFoldDB" id="A0A7Z7MVN8"/>
<reference evidence="3" key="1">
    <citation type="submission" date="2017-03" db="EMBL/GenBank/DDBJ databases">
        <authorList>
            <consortium name="AG Boll"/>
        </authorList>
    </citation>
    <scope>NUCLEOTIDE SEQUENCE [LARGE SCALE GENOMIC DNA]</scope>
    <source>
        <strain evidence="3">Chol</strain>
    </source>
</reference>
<name>A0A7Z7MVN8_9PROT</name>
<keyword evidence="4" id="KW-1185">Reference proteome</keyword>
<dbReference type="Proteomes" id="UP000242886">
    <property type="component" value="Chromosome SDENCHOL"/>
</dbReference>
<accession>A0A7Z7MVN8</accession>
<evidence type="ECO:0000313" key="3">
    <source>
        <dbReference type="EMBL" id="SMB26405.1"/>
    </source>
</evidence>